<dbReference type="Pfam" id="PF08387">
    <property type="entry name" value="FBD"/>
    <property type="match status" value="1"/>
</dbReference>
<evidence type="ECO:0000259" key="1">
    <source>
        <dbReference type="Pfam" id="PF08387"/>
    </source>
</evidence>
<dbReference type="InterPro" id="IPR006566">
    <property type="entry name" value="FBD"/>
</dbReference>
<evidence type="ECO:0000259" key="2">
    <source>
        <dbReference type="Pfam" id="PF13966"/>
    </source>
</evidence>
<dbReference type="InterPro" id="IPR026960">
    <property type="entry name" value="RVT-Znf"/>
</dbReference>
<gene>
    <name evidence="3" type="ORF">MERR_LOCUS49809</name>
</gene>
<dbReference type="AlphaFoldDB" id="A0A6D2L775"/>
<evidence type="ECO:0000313" key="3">
    <source>
        <dbReference type="EMBL" id="CAA7062573.1"/>
    </source>
</evidence>
<accession>A0A6D2L775</accession>
<feature type="domain" description="Reverse transcriptase zinc-binding" evidence="2">
    <location>
        <begin position="255"/>
        <end position="339"/>
    </location>
</feature>
<reference evidence="3" key="1">
    <citation type="submission" date="2020-01" db="EMBL/GenBank/DDBJ databases">
        <authorList>
            <person name="Mishra B."/>
        </authorList>
    </citation>
    <scope>NUCLEOTIDE SEQUENCE [LARGE SCALE GENOMIC DNA]</scope>
</reference>
<organism evidence="3 4">
    <name type="scientific">Microthlaspi erraticum</name>
    <dbReference type="NCBI Taxonomy" id="1685480"/>
    <lineage>
        <taxon>Eukaryota</taxon>
        <taxon>Viridiplantae</taxon>
        <taxon>Streptophyta</taxon>
        <taxon>Embryophyta</taxon>
        <taxon>Tracheophyta</taxon>
        <taxon>Spermatophyta</taxon>
        <taxon>Magnoliopsida</taxon>
        <taxon>eudicotyledons</taxon>
        <taxon>Gunneridae</taxon>
        <taxon>Pentapetalae</taxon>
        <taxon>rosids</taxon>
        <taxon>malvids</taxon>
        <taxon>Brassicales</taxon>
        <taxon>Brassicaceae</taxon>
        <taxon>Coluteocarpeae</taxon>
        <taxon>Microthlaspi</taxon>
    </lineage>
</organism>
<keyword evidence="4" id="KW-1185">Reference proteome</keyword>
<dbReference type="OrthoDB" id="1937542at2759"/>
<sequence>MSCITSVKGLTLCLPTSKEVYPTVFHSLVVLKLCTCQAEWLNLLLCMLRGCPNLQSLRFFQCHNPHASKPRPCWKEPSSVPWFLLSSLKILTWANYEGREDEKQVAAFILRSAIFFKEGDYLLQSNRPQGETRDDQGIVILAQALTYMSAHICLKLSLDLFSKSTNTWVNSGSSALFWHEDLTNLGPLIELTGANGPRVTGIHKLATVNQVCVGGRHPILRLLRDCLPPELPTALNSDQDVYLWKNSLDSDPGEFSTAGTWNFLHPSPPSLPWASSVWFKDGISKHSFILWVIMRGRLVTRDRLLSWGLSVPSNCLLCNSSPETANHVLTECGFSEEIWRRLFHHHTFSLPGSLMEIVLWCRSASGNSKVNTISLLLVQAIVYCLWKERNARLHTSTAKTADVIIKEIHLLLRAKLFGLDRETSSQSRPVGSSSSSQQTSFLSTWFTFFQV</sequence>
<proteinExistence type="predicted"/>
<evidence type="ECO:0000313" key="4">
    <source>
        <dbReference type="Proteomes" id="UP000467841"/>
    </source>
</evidence>
<dbReference type="EMBL" id="CACVBM020001940">
    <property type="protein sequence ID" value="CAA7062573.1"/>
    <property type="molecule type" value="Genomic_DNA"/>
</dbReference>
<dbReference type="PANTHER" id="PTHR33116:SF66">
    <property type="entry name" value="REVERSE TRANSCRIPTASE ZINC-BINDING DOMAIN-CONTAINING PROTEIN"/>
    <property type="match status" value="1"/>
</dbReference>
<feature type="domain" description="FBD" evidence="1">
    <location>
        <begin position="76"/>
        <end position="115"/>
    </location>
</feature>
<dbReference type="Proteomes" id="UP000467841">
    <property type="component" value="Unassembled WGS sequence"/>
</dbReference>
<dbReference type="PANTHER" id="PTHR33116">
    <property type="entry name" value="REVERSE TRANSCRIPTASE ZINC-BINDING DOMAIN-CONTAINING PROTEIN-RELATED-RELATED"/>
    <property type="match status" value="1"/>
</dbReference>
<evidence type="ECO:0008006" key="5">
    <source>
        <dbReference type="Google" id="ProtNLM"/>
    </source>
</evidence>
<dbReference type="Pfam" id="PF13966">
    <property type="entry name" value="zf-RVT"/>
    <property type="match status" value="1"/>
</dbReference>
<protein>
    <recommendedName>
        <fullName evidence="5">Reverse transcriptase zinc-binding domain-containing protein</fullName>
    </recommendedName>
</protein>
<comment type="caution">
    <text evidence="3">The sequence shown here is derived from an EMBL/GenBank/DDBJ whole genome shotgun (WGS) entry which is preliminary data.</text>
</comment>
<name>A0A6D2L775_9BRAS</name>